<accession>A0A177KD43</accession>
<name>A0A177KD43_9MICO</name>
<protein>
    <submittedName>
        <fullName evidence="2">Uncharacterized protein</fullName>
    </submittedName>
</protein>
<dbReference type="Proteomes" id="UP000076998">
    <property type="component" value="Unassembled WGS sequence"/>
</dbReference>
<feature type="region of interest" description="Disordered" evidence="1">
    <location>
        <begin position="31"/>
        <end position="67"/>
    </location>
</feature>
<evidence type="ECO:0000256" key="1">
    <source>
        <dbReference type="SAM" id="MobiDB-lite"/>
    </source>
</evidence>
<sequence length="194" mass="21178">MGIGSAVIRPLKDALDGVPIHVRQLAHMFRRHGDRQNQTTGRVTDLDRIETATPSSGSPHPGFNADGSVNPADFVTAPNTAYYWSGMYPRRGDEVAGAIAGPRGGTTLEMLIESRGIQMPEWDADNPASVDTWTRVSEAYASGASGEVRAVLGDNLRPGAVWYSELERLQQNDAITRIIRVHPDTLEETVIWPD</sequence>
<comment type="caution">
    <text evidence="2">The sequence shown here is derived from an EMBL/GenBank/DDBJ whole genome shotgun (WGS) entry which is preliminary data.</text>
</comment>
<gene>
    <name evidence="2" type="ORF">AYL44_00235</name>
</gene>
<dbReference type="SUPFAM" id="SSF52309">
    <property type="entry name" value="N-(deoxy)ribosyltransferase-like"/>
    <property type="match status" value="1"/>
</dbReference>
<evidence type="ECO:0000313" key="2">
    <source>
        <dbReference type="EMBL" id="OAH50755.1"/>
    </source>
</evidence>
<dbReference type="OrthoDB" id="3259283at2"/>
<dbReference type="RefSeq" id="WP_064001271.1">
    <property type="nucleotide sequence ID" value="NZ_LSTV01000001.1"/>
</dbReference>
<dbReference type="EMBL" id="LSTV01000001">
    <property type="protein sequence ID" value="OAH50755.1"/>
    <property type="molecule type" value="Genomic_DNA"/>
</dbReference>
<evidence type="ECO:0000313" key="3">
    <source>
        <dbReference type="Proteomes" id="UP000076998"/>
    </source>
</evidence>
<proteinExistence type="predicted"/>
<reference evidence="2 3" key="1">
    <citation type="submission" date="2016-02" db="EMBL/GenBank/DDBJ databases">
        <authorList>
            <person name="Wen L."/>
            <person name="He K."/>
            <person name="Yang H."/>
        </authorList>
    </citation>
    <scope>NUCLEOTIDE SEQUENCE [LARGE SCALE GENOMIC DNA]</scope>
    <source>
        <strain evidence="2 3">CD11_3</strain>
    </source>
</reference>
<organism evidence="2 3">
    <name type="scientific">Microbacterium oleivorans</name>
    <dbReference type="NCBI Taxonomy" id="273677"/>
    <lineage>
        <taxon>Bacteria</taxon>
        <taxon>Bacillati</taxon>
        <taxon>Actinomycetota</taxon>
        <taxon>Actinomycetes</taxon>
        <taxon>Micrococcales</taxon>
        <taxon>Microbacteriaceae</taxon>
        <taxon>Microbacterium</taxon>
    </lineage>
</organism>
<dbReference type="AlphaFoldDB" id="A0A177KD43"/>